<evidence type="ECO:0000256" key="3">
    <source>
        <dbReference type="ARBA" id="ARBA00023004"/>
    </source>
</evidence>
<comment type="caution">
    <text evidence="7">The sequence shown here is derived from an EMBL/GenBank/DDBJ whole genome shotgun (WGS) entry which is preliminary data.</text>
</comment>
<dbReference type="EMBL" id="LAZR01027412">
    <property type="protein sequence ID" value="KKL65813.1"/>
    <property type="molecule type" value="Genomic_DNA"/>
</dbReference>
<evidence type="ECO:0000256" key="4">
    <source>
        <dbReference type="ARBA" id="ARBA00023014"/>
    </source>
</evidence>
<dbReference type="Pfam" id="PF13186">
    <property type="entry name" value="SPASM"/>
    <property type="match status" value="1"/>
</dbReference>
<dbReference type="InterPro" id="IPR050377">
    <property type="entry name" value="Radical_SAM_PqqE_MftC-like"/>
</dbReference>
<dbReference type="Gene3D" id="3.20.20.70">
    <property type="entry name" value="Aldolase class I"/>
    <property type="match status" value="1"/>
</dbReference>
<dbReference type="SUPFAM" id="SSF102114">
    <property type="entry name" value="Radical SAM enzymes"/>
    <property type="match status" value="1"/>
</dbReference>
<sequence>MNPYFRDLMKFCKQMGIKSMMTSNGTLLDEEYIQFLQEHGMTRIHISFDGATKDTYEKTKLGGNYWQTLRNCELVGASKIQLFMNVVLFSDVVVDELPQYIKQAEQVGATGIHYMKAQQDSLDFGNPPDLSLHRGTIERFNRLTKEANLLVVGTCSDVPTFTPCYDPFINPFVLLNNDVYACTYLANLRRHEVYQNELLDVPYQNYKIGNLEDDWMKDIWYNDTYKELRKELQEDRKTFSGKTMDPRVLLRGKKIMDGKGRFGFCDFCLCQWGESGL</sequence>
<keyword evidence="1" id="KW-0949">S-adenosyl-L-methionine</keyword>
<dbReference type="AlphaFoldDB" id="A0A0F9DVF5"/>
<dbReference type="CDD" id="cd21109">
    <property type="entry name" value="SPASM"/>
    <property type="match status" value="1"/>
</dbReference>
<evidence type="ECO:0000256" key="2">
    <source>
        <dbReference type="ARBA" id="ARBA00022723"/>
    </source>
</evidence>
<evidence type="ECO:0000256" key="1">
    <source>
        <dbReference type="ARBA" id="ARBA00022691"/>
    </source>
</evidence>
<dbReference type="CDD" id="cd01335">
    <property type="entry name" value="Radical_SAM"/>
    <property type="match status" value="1"/>
</dbReference>
<evidence type="ECO:0008006" key="8">
    <source>
        <dbReference type="Google" id="ProtNLM"/>
    </source>
</evidence>
<feature type="domain" description="4Fe4S-binding SPASM" evidence="6">
    <location>
        <begin position="164"/>
        <end position="231"/>
    </location>
</feature>
<name>A0A0F9DVF5_9ZZZZ</name>
<keyword evidence="3" id="KW-0408">Iron</keyword>
<reference evidence="7" key="1">
    <citation type="journal article" date="2015" name="Nature">
        <title>Complex archaea that bridge the gap between prokaryotes and eukaryotes.</title>
        <authorList>
            <person name="Spang A."/>
            <person name="Saw J.H."/>
            <person name="Jorgensen S.L."/>
            <person name="Zaremba-Niedzwiedzka K."/>
            <person name="Martijn J."/>
            <person name="Lind A.E."/>
            <person name="van Eijk R."/>
            <person name="Schleper C."/>
            <person name="Guy L."/>
            <person name="Ettema T.J."/>
        </authorList>
    </citation>
    <scope>NUCLEOTIDE SEQUENCE</scope>
</reference>
<dbReference type="GO" id="GO:0051536">
    <property type="term" value="F:iron-sulfur cluster binding"/>
    <property type="evidence" value="ECO:0007669"/>
    <property type="project" value="UniProtKB-KW"/>
</dbReference>
<protein>
    <recommendedName>
        <fullName evidence="8">Radical SAM core domain-containing protein</fullName>
    </recommendedName>
</protein>
<feature type="domain" description="Radical SAM core" evidence="5">
    <location>
        <begin position="6"/>
        <end position="102"/>
    </location>
</feature>
<dbReference type="InterPro" id="IPR023885">
    <property type="entry name" value="4Fe4S-binding_SPASM_dom"/>
</dbReference>
<dbReference type="GO" id="GO:0003824">
    <property type="term" value="F:catalytic activity"/>
    <property type="evidence" value="ECO:0007669"/>
    <property type="project" value="InterPro"/>
</dbReference>
<dbReference type="PANTHER" id="PTHR11228">
    <property type="entry name" value="RADICAL SAM DOMAIN PROTEIN"/>
    <property type="match status" value="1"/>
</dbReference>
<dbReference type="Pfam" id="PF04055">
    <property type="entry name" value="Radical_SAM"/>
    <property type="match status" value="1"/>
</dbReference>
<gene>
    <name evidence="7" type="ORF">LCGC14_2151220</name>
</gene>
<keyword evidence="2" id="KW-0479">Metal-binding</keyword>
<dbReference type="InterPro" id="IPR058240">
    <property type="entry name" value="rSAM_sf"/>
</dbReference>
<dbReference type="InterPro" id="IPR007197">
    <property type="entry name" value="rSAM"/>
</dbReference>
<evidence type="ECO:0000259" key="6">
    <source>
        <dbReference type="Pfam" id="PF13186"/>
    </source>
</evidence>
<accession>A0A0F9DVF5</accession>
<evidence type="ECO:0000313" key="7">
    <source>
        <dbReference type="EMBL" id="KKL65813.1"/>
    </source>
</evidence>
<dbReference type="PANTHER" id="PTHR11228:SF7">
    <property type="entry name" value="PQQA PEPTIDE CYCLASE"/>
    <property type="match status" value="1"/>
</dbReference>
<evidence type="ECO:0000259" key="5">
    <source>
        <dbReference type="Pfam" id="PF04055"/>
    </source>
</evidence>
<dbReference type="InterPro" id="IPR013785">
    <property type="entry name" value="Aldolase_TIM"/>
</dbReference>
<dbReference type="GO" id="GO:0046872">
    <property type="term" value="F:metal ion binding"/>
    <property type="evidence" value="ECO:0007669"/>
    <property type="project" value="UniProtKB-KW"/>
</dbReference>
<proteinExistence type="predicted"/>
<organism evidence="7">
    <name type="scientific">marine sediment metagenome</name>
    <dbReference type="NCBI Taxonomy" id="412755"/>
    <lineage>
        <taxon>unclassified sequences</taxon>
        <taxon>metagenomes</taxon>
        <taxon>ecological metagenomes</taxon>
    </lineage>
</organism>
<keyword evidence="4" id="KW-0411">Iron-sulfur</keyword>